<proteinExistence type="predicted"/>
<dbReference type="InterPro" id="IPR017871">
    <property type="entry name" value="ABC_transporter-like_CS"/>
</dbReference>
<dbReference type="Pfam" id="PF00005">
    <property type="entry name" value="ABC_tran"/>
    <property type="match status" value="1"/>
</dbReference>
<dbReference type="PANTHER" id="PTHR42711">
    <property type="entry name" value="ABC TRANSPORTER ATP-BINDING PROTEIN"/>
    <property type="match status" value="1"/>
</dbReference>
<reference evidence="5 6" key="1">
    <citation type="submission" date="2017-03" db="EMBL/GenBank/DDBJ databases">
        <title>Isolation of Levoglucosan Utilizing Bacteria.</title>
        <authorList>
            <person name="Arya A.S."/>
        </authorList>
    </citation>
    <scope>NUCLEOTIDE SEQUENCE [LARGE SCALE GENOMIC DNA]</scope>
    <source>
        <strain evidence="5 6">MEC069</strain>
    </source>
</reference>
<organism evidence="5 6">
    <name type="scientific">Paenibacillus athensensis</name>
    <dbReference type="NCBI Taxonomy" id="1967502"/>
    <lineage>
        <taxon>Bacteria</taxon>
        <taxon>Bacillati</taxon>
        <taxon>Bacillota</taxon>
        <taxon>Bacilli</taxon>
        <taxon>Bacillales</taxon>
        <taxon>Paenibacillaceae</taxon>
        <taxon>Paenibacillus</taxon>
    </lineage>
</organism>
<evidence type="ECO:0000256" key="2">
    <source>
        <dbReference type="ARBA" id="ARBA00022741"/>
    </source>
</evidence>
<evidence type="ECO:0000256" key="3">
    <source>
        <dbReference type="ARBA" id="ARBA00022840"/>
    </source>
</evidence>
<dbReference type="GO" id="GO:0005524">
    <property type="term" value="F:ATP binding"/>
    <property type="evidence" value="ECO:0007669"/>
    <property type="project" value="UniProtKB-KW"/>
</dbReference>
<evidence type="ECO:0000313" key="6">
    <source>
        <dbReference type="Proteomes" id="UP000298246"/>
    </source>
</evidence>
<dbReference type="InterPro" id="IPR003593">
    <property type="entry name" value="AAA+_ATPase"/>
</dbReference>
<dbReference type="PROSITE" id="PS50893">
    <property type="entry name" value="ABC_TRANSPORTER_2"/>
    <property type="match status" value="1"/>
</dbReference>
<keyword evidence="2" id="KW-0547">Nucleotide-binding</keyword>
<sequence>MPIIEAVGLSKEYKQYKRYAGLFGALRSLITTSYTTHKAVDDITFSIEKGEAVGYLGPNGAGKSTMIKMLTGILVPTSGHLTVKGHIPYRARRENAKKIGVVFGQRSQLWWDLPVQDSFELSKHIYKLPVATYRQNFDFCVELLDMKEFIHKPVRQLSLGQRMRAEIAIALLHEPDILFLDEPTIGLDVIAKDKIRTFLRTVNIDRKTTILLTTHDLKDIEEICPRMIIVNRGNIVFDGLVEQLKQQLGQEKTLTIKFSRDPGPFSLSNSILHKDEGTLKTFTINRAERSIMTLLSELNQQYDIEDISIQEPDIEQVIRILYNRLAEDLSSYSSERESAVSWSM</sequence>
<dbReference type="AlphaFoldDB" id="A0A4Y8PUT0"/>
<name>A0A4Y8PUT0_9BACL</name>
<dbReference type="Gene3D" id="3.40.50.300">
    <property type="entry name" value="P-loop containing nucleotide triphosphate hydrolases"/>
    <property type="match status" value="1"/>
</dbReference>
<dbReference type="GO" id="GO:0016887">
    <property type="term" value="F:ATP hydrolysis activity"/>
    <property type="evidence" value="ECO:0007669"/>
    <property type="project" value="InterPro"/>
</dbReference>
<dbReference type="PROSITE" id="PS00211">
    <property type="entry name" value="ABC_TRANSPORTER_1"/>
    <property type="match status" value="1"/>
</dbReference>
<dbReference type="InterPro" id="IPR027417">
    <property type="entry name" value="P-loop_NTPase"/>
</dbReference>
<dbReference type="SMART" id="SM00382">
    <property type="entry name" value="AAA"/>
    <property type="match status" value="1"/>
</dbReference>
<dbReference type="RefSeq" id="WP_167690254.1">
    <property type="nucleotide sequence ID" value="NZ_MYFO02000009.1"/>
</dbReference>
<dbReference type="PANTHER" id="PTHR42711:SF1">
    <property type="entry name" value="ABC-TRANSPORT PROTEIN, ATP-BINDING COMPONENT"/>
    <property type="match status" value="1"/>
</dbReference>
<evidence type="ECO:0000259" key="4">
    <source>
        <dbReference type="PROSITE" id="PS50893"/>
    </source>
</evidence>
<dbReference type="InterPro" id="IPR050763">
    <property type="entry name" value="ABC_transporter_ATP-binding"/>
</dbReference>
<accession>A0A4Y8PUT0</accession>
<evidence type="ECO:0000313" key="5">
    <source>
        <dbReference type="EMBL" id="TFE83781.1"/>
    </source>
</evidence>
<gene>
    <name evidence="5" type="ORF">B5M42_22145</name>
</gene>
<keyword evidence="1" id="KW-0813">Transport</keyword>
<dbReference type="InterPro" id="IPR003439">
    <property type="entry name" value="ABC_transporter-like_ATP-bd"/>
</dbReference>
<feature type="domain" description="ABC transporter" evidence="4">
    <location>
        <begin position="24"/>
        <end position="257"/>
    </location>
</feature>
<protein>
    <submittedName>
        <fullName evidence="5">ABC transporter ATP-binding protein</fullName>
    </submittedName>
</protein>
<keyword evidence="3 5" id="KW-0067">ATP-binding</keyword>
<comment type="caution">
    <text evidence="5">The sequence shown here is derived from an EMBL/GenBank/DDBJ whole genome shotgun (WGS) entry which is preliminary data.</text>
</comment>
<dbReference type="EMBL" id="MYFO01000043">
    <property type="protein sequence ID" value="TFE83781.1"/>
    <property type="molecule type" value="Genomic_DNA"/>
</dbReference>
<dbReference type="SUPFAM" id="SSF52540">
    <property type="entry name" value="P-loop containing nucleoside triphosphate hydrolases"/>
    <property type="match status" value="1"/>
</dbReference>
<dbReference type="Proteomes" id="UP000298246">
    <property type="component" value="Unassembled WGS sequence"/>
</dbReference>
<keyword evidence="6" id="KW-1185">Reference proteome</keyword>
<evidence type="ECO:0000256" key="1">
    <source>
        <dbReference type="ARBA" id="ARBA00022448"/>
    </source>
</evidence>